<feature type="domain" description="Reverse transcriptase" evidence="2">
    <location>
        <begin position="1"/>
        <end position="138"/>
    </location>
</feature>
<dbReference type="EMBL" id="JACGWJ010000028">
    <property type="protein sequence ID" value="KAL0307177.1"/>
    <property type="molecule type" value="Genomic_DNA"/>
</dbReference>
<dbReference type="InterPro" id="IPR000477">
    <property type="entry name" value="RT_dom"/>
</dbReference>
<dbReference type="Pfam" id="PF13966">
    <property type="entry name" value="zf-RVT"/>
    <property type="match status" value="1"/>
</dbReference>
<evidence type="ECO:0000313" key="3">
    <source>
        <dbReference type="EMBL" id="KAL0307177.1"/>
    </source>
</evidence>
<dbReference type="Pfam" id="PF00078">
    <property type="entry name" value="RVT_1"/>
    <property type="match status" value="1"/>
</dbReference>
<sequence length="559" mass="63171">MLTCARHSTRYRGPSFHRSCTGKKGLRQGDPMSPALFLLCMEYFSRLIKRKTTDSDFNFHPKREKLKITHLLFADNLMMFSRGDLPSIHILMECLQEFRDVSGLTVNTSKSSIFTAGIENNMLREILARTEFAMGIFSGTPNEHQLLGRISVIPKIKAVLVSGIPRLGTWPSLPEFYGTSTARQTRFGYSGSTLFISKEDQFGTSNQRRAIHHSFNGLPKSAAESLPLLARLRRQSSTWPDGEAVRDLIRPKHMSTSGQNEQNSLGRRLSTRDRLMFLQEDSSCSLCINTQEMAKHLFFECPISDFVWINIRQWLGISRHGCTSSRDPWKERFFHVRDPDWGFCVPWTDSPIPSSPSHDLKMSFIRGGLFDEVRRFLWRKFVILKPLERTFQEMLLALASSSSPPYRKATSEVRGSIPHCTKDATSRWLSPPFASGGNSSKRPRDASYDPISHGMEKGYSTYGTNQREGVVSYWDAADFQLGPNFSSLKWAKSTWSAFERILKRSLKSLGSLSWLPLLRLRILEDLAELEEDGVVIPLNEEAGGIVVAAPTNGSANIGN</sequence>
<evidence type="ECO:0000259" key="2">
    <source>
        <dbReference type="PROSITE" id="PS50878"/>
    </source>
</evidence>
<gene>
    <name evidence="3" type="ORF">Sradi_6135000</name>
</gene>
<name>A0AAW2KM04_SESRA</name>
<feature type="region of interest" description="Disordered" evidence="1">
    <location>
        <begin position="422"/>
        <end position="448"/>
    </location>
</feature>
<dbReference type="InterPro" id="IPR026960">
    <property type="entry name" value="RVT-Znf"/>
</dbReference>
<dbReference type="PROSITE" id="PS50878">
    <property type="entry name" value="RT_POL"/>
    <property type="match status" value="1"/>
</dbReference>
<dbReference type="AlphaFoldDB" id="A0AAW2KM04"/>
<comment type="caution">
    <text evidence="3">The sequence shown here is derived from an EMBL/GenBank/DDBJ whole genome shotgun (WGS) entry which is preliminary data.</text>
</comment>
<proteinExistence type="predicted"/>
<reference evidence="3" key="2">
    <citation type="journal article" date="2024" name="Plant">
        <title>Genomic evolution and insights into agronomic trait innovations of Sesamum species.</title>
        <authorList>
            <person name="Miao H."/>
            <person name="Wang L."/>
            <person name="Qu L."/>
            <person name="Liu H."/>
            <person name="Sun Y."/>
            <person name="Le M."/>
            <person name="Wang Q."/>
            <person name="Wei S."/>
            <person name="Zheng Y."/>
            <person name="Lin W."/>
            <person name="Duan Y."/>
            <person name="Cao H."/>
            <person name="Xiong S."/>
            <person name="Wang X."/>
            <person name="Wei L."/>
            <person name="Li C."/>
            <person name="Ma Q."/>
            <person name="Ju M."/>
            <person name="Zhao R."/>
            <person name="Li G."/>
            <person name="Mu C."/>
            <person name="Tian Q."/>
            <person name="Mei H."/>
            <person name="Zhang T."/>
            <person name="Gao T."/>
            <person name="Zhang H."/>
        </authorList>
    </citation>
    <scope>NUCLEOTIDE SEQUENCE</scope>
    <source>
        <strain evidence="3">G02</strain>
    </source>
</reference>
<accession>A0AAW2KM04</accession>
<protein>
    <recommendedName>
        <fullName evidence="2">Reverse transcriptase domain-containing protein</fullName>
    </recommendedName>
</protein>
<dbReference type="PANTHER" id="PTHR33116">
    <property type="entry name" value="REVERSE TRANSCRIPTASE ZINC-BINDING DOMAIN-CONTAINING PROTEIN-RELATED-RELATED"/>
    <property type="match status" value="1"/>
</dbReference>
<evidence type="ECO:0000256" key="1">
    <source>
        <dbReference type="SAM" id="MobiDB-lite"/>
    </source>
</evidence>
<dbReference type="PANTHER" id="PTHR33116:SF80">
    <property type="entry name" value="REVERSE TRANSCRIPTASE ZINC-BINDING DOMAIN-CONTAINING PROTEIN"/>
    <property type="match status" value="1"/>
</dbReference>
<reference evidence="3" key="1">
    <citation type="submission" date="2020-06" db="EMBL/GenBank/DDBJ databases">
        <authorList>
            <person name="Li T."/>
            <person name="Hu X."/>
            <person name="Zhang T."/>
            <person name="Song X."/>
            <person name="Zhang H."/>
            <person name="Dai N."/>
            <person name="Sheng W."/>
            <person name="Hou X."/>
            <person name="Wei L."/>
        </authorList>
    </citation>
    <scope>NUCLEOTIDE SEQUENCE</scope>
    <source>
        <strain evidence="3">G02</strain>
        <tissue evidence="3">Leaf</tissue>
    </source>
</reference>
<organism evidence="3">
    <name type="scientific">Sesamum radiatum</name>
    <name type="common">Black benniseed</name>
    <dbReference type="NCBI Taxonomy" id="300843"/>
    <lineage>
        <taxon>Eukaryota</taxon>
        <taxon>Viridiplantae</taxon>
        <taxon>Streptophyta</taxon>
        <taxon>Embryophyta</taxon>
        <taxon>Tracheophyta</taxon>
        <taxon>Spermatophyta</taxon>
        <taxon>Magnoliopsida</taxon>
        <taxon>eudicotyledons</taxon>
        <taxon>Gunneridae</taxon>
        <taxon>Pentapetalae</taxon>
        <taxon>asterids</taxon>
        <taxon>lamiids</taxon>
        <taxon>Lamiales</taxon>
        <taxon>Pedaliaceae</taxon>
        <taxon>Sesamum</taxon>
    </lineage>
</organism>